<accession>A0A7J0BSX2</accession>
<feature type="compositionally biased region" description="Pro residues" evidence="1">
    <location>
        <begin position="270"/>
        <end position="289"/>
    </location>
</feature>
<organism evidence="4 5">
    <name type="scientific">Desulfovibrio psychrotolerans</name>
    <dbReference type="NCBI Taxonomy" id="415242"/>
    <lineage>
        <taxon>Bacteria</taxon>
        <taxon>Pseudomonadati</taxon>
        <taxon>Thermodesulfobacteriota</taxon>
        <taxon>Desulfovibrionia</taxon>
        <taxon>Desulfovibrionales</taxon>
        <taxon>Desulfovibrionaceae</taxon>
        <taxon>Desulfovibrio</taxon>
    </lineage>
</organism>
<evidence type="ECO:0000313" key="5">
    <source>
        <dbReference type="Proteomes" id="UP000503820"/>
    </source>
</evidence>
<evidence type="ECO:0000259" key="3">
    <source>
        <dbReference type="Pfam" id="PF21537"/>
    </source>
</evidence>
<comment type="caution">
    <text evidence="4">The sequence shown here is derived from an EMBL/GenBank/DDBJ whole genome shotgun (WGS) entry which is preliminary data.</text>
</comment>
<dbReference type="RefSeq" id="WP_174409468.1">
    <property type="nucleotide sequence ID" value="NZ_BLVP01000007.1"/>
</dbReference>
<feature type="compositionally biased region" description="Polar residues" evidence="1">
    <location>
        <begin position="232"/>
        <end position="242"/>
    </location>
</feature>
<dbReference type="InterPro" id="IPR048447">
    <property type="entry name" value="DUF1980_C"/>
</dbReference>
<proteinExistence type="predicted"/>
<feature type="transmembrane region" description="Helical" evidence="2">
    <location>
        <begin position="12"/>
        <end position="33"/>
    </location>
</feature>
<dbReference type="Proteomes" id="UP000503820">
    <property type="component" value="Unassembled WGS sequence"/>
</dbReference>
<reference evidence="4 5" key="1">
    <citation type="submission" date="2020-05" db="EMBL/GenBank/DDBJ databases">
        <title>Draft genome sequence of Desulfovibrio psychrotolerans JS1T.</title>
        <authorList>
            <person name="Ueno A."/>
            <person name="Tamazawa S."/>
            <person name="Tamamura S."/>
            <person name="Murakami T."/>
            <person name="Kiyama T."/>
            <person name="Inomata H."/>
            <person name="Amano Y."/>
            <person name="Miyakawa K."/>
            <person name="Tamaki H."/>
            <person name="Naganuma T."/>
            <person name="Kaneko K."/>
        </authorList>
    </citation>
    <scope>NUCLEOTIDE SEQUENCE [LARGE SCALE GENOMIC DNA]</scope>
    <source>
        <strain evidence="4 5">JS1</strain>
    </source>
</reference>
<gene>
    <name evidence="4" type="ORF">DSM19430T_15010</name>
</gene>
<sequence length="357" mass="37742">MAAFTRFLESCLLIWSGAFMLVLAHSTAYWRFLNPKYDWLTIVAGTALILLGFASLFHRSRRPRADELAALMVFAALAGAAFALPNPFYDEPPATFTGAEAREEITPRVTLGGREYVRINIAELLAHEGRNTLSAGGRYALRGRVARTPELDAAGYIAVNRLLIACCFADASGVGYLVRVDTPQNFTPGQWVRVAGTLRLLAESHDTAGDNGSDNGSKGARSLASFFAAAQNPQADGQSGTDAGTGFETGPGTDSTDRDTGTDDASVLPDSPPGSLPEPAPGLPSPAPGQPSAEGHISPGEAIPGLPPTPGKAIRVQGALSAILSDVFILHADHAEIVPVPDIPFIFDIREQEPYSY</sequence>
<feature type="transmembrane region" description="Helical" evidence="2">
    <location>
        <begin position="69"/>
        <end position="89"/>
    </location>
</feature>
<dbReference type="Pfam" id="PF21537">
    <property type="entry name" value="DUF1980_C"/>
    <property type="match status" value="1"/>
</dbReference>
<dbReference type="AlphaFoldDB" id="A0A7J0BSX2"/>
<dbReference type="EMBL" id="BLVP01000007">
    <property type="protein sequence ID" value="GFM36817.1"/>
    <property type="molecule type" value="Genomic_DNA"/>
</dbReference>
<evidence type="ECO:0000256" key="2">
    <source>
        <dbReference type="SAM" id="Phobius"/>
    </source>
</evidence>
<evidence type="ECO:0000313" key="4">
    <source>
        <dbReference type="EMBL" id="GFM36817.1"/>
    </source>
</evidence>
<protein>
    <recommendedName>
        <fullName evidence="3">DUF1980 domain-containing protein</fullName>
    </recommendedName>
</protein>
<name>A0A7J0BSX2_9BACT</name>
<keyword evidence="5" id="KW-1185">Reference proteome</keyword>
<keyword evidence="2" id="KW-1133">Transmembrane helix</keyword>
<feature type="region of interest" description="Disordered" evidence="1">
    <location>
        <begin position="232"/>
        <end position="310"/>
    </location>
</feature>
<keyword evidence="2" id="KW-0472">Membrane</keyword>
<keyword evidence="2" id="KW-0812">Transmembrane</keyword>
<evidence type="ECO:0000256" key="1">
    <source>
        <dbReference type="SAM" id="MobiDB-lite"/>
    </source>
</evidence>
<feature type="transmembrane region" description="Helical" evidence="2">
    <location>
        <begin position="39"/>
        <end position="57"/>
    </location>
</feature>
<feature type="domain" description="DUF1980" evidence="3">
    <location>
        <begin position="136"/>
        <end position="199"/>
    </location>
</feature>